<gene>
    <name evidence="2" type="ORF">LIER_03681</name>
</gene>
<keyword evidence="3" id="KW-1185">Reference proteome</keyword>
<evidence type="ECO:0000256" key="1">
    <source>
        <dbReference type="SAM" id="MobiDB-lite"/>
    </source>
</evidence>
<name>A0AAV3NY06_LITER</name>
<protein>
    <submittedName>
        <fullName evidence="2">Uncharacterized protein</fullName>
    </submittedName>
</protein>
<dbReference type="Proteomes" id="UP001454036">
    <property type="component" value="Unassembled WGS sequence"/>
</dbReference>
<feature type="region of interest" description="Disordered" evidence="1">
    <location>
        <begin position="63"/>
        <end position="96"/>
    </location>
</feature>
<proteinExistence type="predicted"/>
<comment type="caution">
    <text evidence="2">The sequence shown here is derived from an EMBL/GenBank/DDBJ whole genome shotgun (WGS) entry which is preliminary data.</text>
</comment>
<dbReference type="EMBL" id="BAABME010000451">
    <property type="protein sequence ID" value="GAA0142880.1"/>
    <property type="molecule type" value="Genomic_DNA"/>
</dbReference>
<evidence type="ECO:0000313" key="2">
    <source>
        <dbReference type="EMBL" id="GAA0142880.1"/>
    </source>
</evidence>
<accession>A0AAV3NY06</accession>
<reference evidence="2 3" key="1">
    <citation type="submission" date="2024-01" db="EMBL/GenBank/DDBJ databases">
        <title>The complete chloroplast genome sequence of Lithospermum erythrorhizon: insights into the phylogenetic relationship among Boraginaceae species and the maternal lineages of purple gromwells.</title>
        <authorList>
            <person name="Okada T."/>
            <person name="Watanabe K."/>
        </authorList>
    </citation>
    <scope>NUCLEOTIDE SEQUENCE [LARGE SCALE GENOMIC DNA]</scope>
</reference>
<organism evidence="2 3">
    <name type="scientific">Lithospermum erythrorhizon</name>
    <name type="common">Purple gromwell</name>
    <name type="synonym">Lithospermum officinale var. erythrorhizon</name>
    <dbReference type="NCBI Taxonomy" id="34254"/>
    <lineage>
        <taxon>Eukaryota</taxon>
        <taxon>Viridiplantae</taxon>
        <taxon>Streptophyta</taxon>
        <taxon>Embryophyta</taxon>
        <taxon>Tracheophyta</taxon>
        <taxon>Spermatophyta</taxon>
        <taxon>Magnoliopsida</taxon>
        <taxon>eudicotyledons</taxon>
        <taxon>Gunneridae</taxon>
        <taxon>Pentapetalae</taxon>
        <taxon>asterids</taxon>
        <taxon>lamiids</taxon>
        <taxon>Boraginales</taxon>
        <taxon>Boraginaceae</taxon>
        <taxon>Boraginoideae</taxon>
        <taxon>Lithospermeae</taxon>
        <taxon>Lithospermum</taxon>
    </lineage>
</organism>
<dbReference type="AlphaFoldDB" id="A0AAV3NY06"/>
<evidence type="ECO:0000313" key="3">
    <source>
        <dbReference type="Proteomes" id="UP001454036"/>
    </source>
</evidence>
<sequence>MTGERVPLFRRTKAIKKIPRDTGVTVFPGVTASPPAVTPPPPLLQLERGLLLKLAPFCFRRGRKRGLPKERSGPNPSTSKPRPEEDAPTPQVTTGYSTSFLELPYTVPGRFRIDEESNLWRKQDVFRSSRPLMLER</sequence>